<name>A0ABR6BPP8_9PSEU</name>
<organism evidence="1 2">
    <name type="scientific">Kutzneria viridogrisea</name>
    <dbReference type="NCBI Taxonomy" id="47990"/>
    <lineage>
        <taxon>Bacteria</taxon>
        <taxon>Bacillati</taxon>
        <taxon>Actinomycetota</taxon>
        <taxon>Actinomycetes</taxon>
        <taxon>Pseudonocardiales</taxon>
        <taxon>Pseudonocardiaceae</taxon>
        <taxon>Kutzneria</taxon>
    </lineage>
</organism>
<evidence type="ECO:0000313" key="2">
    <source>
        <dbReference type="Proteomes" id="UP000517916"/>
    </source>
</evidence>
<keyword evidence="2" id="KW-1185">Reference proteome</keyword>
<dbReference type="SUPFAM" id="SSF53335">
    <property type="entry name" value="S-adenosyl-L-methionine-dependent methyltransferases"/>
    <property type="match status" value="1"/>
</dbReference>
<accession>A0ABR6BPP8</accession>
<reference evidence="1 2" key="1">
    <citation type="submission" date="2020-08" db="EMBL/GenBank/DDBJ databases">
        <title>Genomic Encyclopedia of Archaeal and Bacterial Type Strains, Phase II (KMG-II): from individual species to whole genera.</title>
        <authorList>
            <person name="Goeker M."/>
        </authorList>
    </citation>
    <scope>NUCLEOTIDE SEQUENCE [LARGE SCALE GENOMIC DNA]</scope>
    <source>
        <strain evidence="1 2">DSM 43850</strain>
    </source>
</reference>
<sequence>MTITEQWAAFRSGASAGEPAGTGPELFYAAVVALAQQRRGQAVDLVRRAHEADPGSLVFAECLRYLVAEDRAEVYSAPEAFTAFVHGGGNVPLYEATRRALAERYRRYRPDSLLDLGTGEGLALLPALTGQVGRVDVLEPSAARLAVTAAGLTARGLPFRAFEQRMDQFLADPPEAARWDLVQETFAMLSIPADERVATLSWLRERTERLLLVEFDVPRTAHPLEPSWFERVLTRYELGLAEYPGAGNLVRQGFLVPVLLDALRPGTDRLHTEQGVADWTADLLAAGFRVAEPEALYDYWWATAYLLEAN</sequence>
<dbReference type="EMBL" id="JACJID010000004">
    <property type="protein sequence ID" value="MBA8928870.1"/>
    <property type="molecule type" value="Genomic_DNA"/>
</dbReference>
<gene>
    <name evidence="1" type="ORF">BC739_006087</name>
</gene>
<dbReference type="Proteomes" id="UP000517916">
    <property type="component" value="Unassembled WGS sequence"/>
</dbReference>
<dbReference type="RefSeq" id="WP_182839068.1">
    <property type="nucleotide sequence ID" value="NZ_BAAABQ010000016.1"/>
</dbReference>
<dbReference type="Gene3D" id="3.40.50.150">
    <property type="entry name" value="Vaccinia Virus protein VP39"/>
    <property type="match status" value="1"/>
</dbReference>
<proteinExistence type="predicted"/>
<comment type="caution">
    <text evidence="1">The sequence shown here is derived from an EMBL/GenBank/DDBJ whole genome shotgun (WGS) entry which is preliminary data.</text>
</comment>
<evidence type="ECO:0000313" key="1">
    <source>
        <dbReference type="EMBL" id="MBA8928870.1"/>
    </source>
</evidence>
<protein>
    <submittedName>
        <fullName evidence="1">Uncharacterized protein</fullName>
    </submittedName>
</protein>
<dbReference type="InterPro" id="IPR029063">
    <property type="entry name" value="SAM-dependent_MTases_sf"/>
</dbReference>